<reference evidence="2" key="1">
    <citation type="journal article" date="2020" name="Stud. Mycol.">
        <title>101 Dothideomycetes genomes: a test case for predicting lifestyles and emergence of pathogens.</title>
        <authorList>
            <person name="Haridas S."/>
            <person name="Albert R."/>
            <person name="Binder M."/>
            <person name="Bloem J."/>
            <person name="Labutti K."/>
            <person name="Salamov A."/>
            <person name="Andreopoulos B."/>
            <person name="Baker S."/>
            <person name="Barry K."/>
            <person name="Bills G."/>
            <person name="Bluhm B."/>
            <person name="Cannon C."/>
            <person name="Castanera R."/>
            <person name="Culley D."/>
            <person name="Daum C."/>
            <person name="Ezra D."/>
            <person name="Gonzalez J."/>
            <person name="Henrissat B."/>
            <person name="Kuo A."/>
            <person name="Liang C."/>
            <person name="Lipzen A."/>
            <person name="Lutzoni F."/>
            <person name="Magnuson J."/>
            <person name="Mondo S."/>
            <person name="Nolan M."/>
            <person name="Ohm R."/>
            <person name="Pangilinan J."/>
            <person name="Park H.-J."/>
            <person name="Ramirez L."/>
            <person name="Alfaro M."/>
            <person name="Sun H."/>
            <person name="Tritt A."/>
            <person name="Yoshinaga Y."/>
            <person name="Zwiers L.-H."/>
            <person name="Turgeon B."/>
            <person name="Goodwin S."/>
            <person name="Spatafora J."/>
            <person name="Crous P."/>
            <person name="Grigoriev I."/>
        </authorList>
    </citation>
    <scope>NUCLEOTIDE SEQUENCE</scope>
    <source>
        <strain evidence="2">CBS 675.92</strain>
    </source>
</reference>
<feature type="region of interest" description="Disordered" evidence="1">
    <location>
        <begin position="611"/>
        <end position="661"/>
    </location>
</feature>
<feature type="compositionally biased region" description="Low complexity" evidence="1">
    <location>
        <begin position="65"/>
        <end position="76"/>
    </location>
</feature>
<dbReference type="EMBL" id="ML977007">
    <property type="protein sequence ID" value="KAF1952870.1"/>
    <property type="molecule type" value="Genomic_DNA"/>
</dbReference>
<sequence length="885" mass="94796">MCQYRIIHYGSCKHSELTTIAYCKRACEPARIPQREAAEGQPQRAADVDRASEGPSRSDLPAELSSSPTTHSPSQHQHQHQPHDMSTLAPTEAGSGAINPLTATHSERPPHAAFIPRSVHGNIGGDAHHPDSLLDTSSYSNLSIAIPPGTQSSVSMELSHDATFGEGTRASSVATIRPIDSDVETLRASPVSMTAVAAEALSSPALPSPEAGRLNLRKPIPQEWTPPQGHRGAPKLQTERRGLEREKKKAAQANTPPKTLRGSRSSVDVTKSSFLTKEKTESIATSPLSPFSPESPRVRRQDSKASLKSPVRSPGRANAGSNVQIAASPTKTTLAPASSAHTRASSVISSADTEFYSARHSPVSGNNSQAPSEFHSPSELPIAEDLKFPFPHLSLADTDVNGQKTSDSAKAAKPHKPRLSVKIPFGSVSGKPPFTLGSASSSGSVSPTRPSRLPQPSKAVGNSATMSRAESKKSNLSARSVLKPPHEVPLPLTPLVPTRHVRTLNSAGITPIITQESLASSDTQPDPHALVSSYLEKVEPGTPTEPTPFTEELASSADLTQAVTKTLLKSAEAAALKLSAASRVTSASTVKATSSEDPILKDTAVVYSRKKSHEEAGHLDSQSVLPTTEPVVDPVAPPARGRGNEFAPKNREQTQSQHSLHSINSELRATAPEFVPNAPLPAPAPRVPYDPLGPDRNGIPWCYYMYPVPIQWIRPEQPTFPKKSKTMPRSRKRAQSAVSPKKVLSQLEKYAAELDEKSEAGEPFARQLEEIARNAELRNADTSNKEPEAHPIHLALAHAATLPYRATRPHPRGNGLFDELGHSRPGIPIDETVPFPHPTPPTGHKSPYVGYSIKKEKAPTGCGVMNIVDNMEWGGKLCNKCEPDH</sequence>
<dbReference type="Proteomes" id="UP000800035">
    <property type="component" value="Unassembled WGS sequence"/>
</dbReference>
<feature type="compositionally biased region" description="Polar residues" evidence="1">
    <location>
        <begin position="252"/>
        <end position="275"/>
    </location>
</feature>
<evidence type="ECO:0000256" key="1">
    <source>
        <dbReference type="SAM" id="MobiDB-lite"/>
    </source>
</evidence>
<organism evidence="2 3">
    <name type="scientific">Byssothecium circinans</name>
    <dbReference type="NCBI Taxonomy" id="147558"/>
    <lineage>
        <taxon>Eukaryota</taxon>
        <taxon>Fungi</taxon>
        <taxon>Dikarya</taxon>
        <taxon>Ascomycota</taxon>
        <taxon>Pezizomycotina</taxon>
        <taxon>Dothideomycetes</taxon>
        <taxon>Pleosporomycetidae</taxon>
        <taxon>Pleosporales</taxon>
        <taxon>Massarineae</taxon>
        <taxon>Massarinaceae</taxon>
        <taxon>Byssothecium</taxon>
    </lineage>
</organism>
<proteinExistence type="predicted"/>
<feature type="region of interest" description="Disordered" evidence="1">
    <location>
        <begin position="397"/>
        <end position="487"/>
    </location>
</feature>
<feature type="region of interest" description="Disordered" evidence="1">
    <location>
        <begin position="219"/>
        <end position="345"/>
    </location>
</feature>
<accession>A0A6A5TLS2</accession>
<feature type="compositionally biased region" description="Basic and acidic residues" evidence="1">
    <location>
        <begin position="237"/>
        <end position="249"/>
    </location>
</feature>
<feature type="region of interest" description="Disordered" evidence="1">
    <location>
        <begin position="721"/>
        <end position="741"/>
    </location>
</feature>
<feature type="compositionally biased region" description="Basic residues" evidence="1">
    <location>
        <begin position="722"/>
        <end position="734"/>
    </location>
</feature>
<gene>
    <name evidence="2" type="ORF">CC80DRAFT_495009</name>
</gene>
<feature type="compositionally biased region" description="Basic and acidic residues" evidence="1">
    <location>
        <begin position="296"/>
        <end position="305"/>
    </location>
</feature>
<name>A0A6A5TLS2_9PLEO</name>
<feature type="compositionally biased region" description="Low complexity" evidence="1">
    <location>
        <begin position="437"/>
        <end position="452"/>
    </location>
</feature>
<dbReference type="AlphaFoldDB" id="A0A6A5TLS2"/>
<evidence type="ECO:0000313" key="2">
    <source>
        <dbReference type="EMBL" id="KAF1952870.1"/>
    </source>
</evidence>
<protein>
    <submittedName>
        <fullName evidence="2">Uncharacterized protein</fullName>
    </submittedName>
</protein>
<feature type="region of interest" description="Disordered" evidence="1">
    <location>
        <begin position="34"/>
        <end position="108"/>
    </location>
</feature>
<keyword evidence="3" id="KW-1185">Reference proteome</keyword>
<feature type="compositionally biased region" description="Polar residues" evidence="1">
    <location>
        <begin position="460"/>
        <end position="478"/>
    </location>
</feature>
<evidence type="ECO:0000313" key="3">
    <source>
        <dbReference type="Proteomes" id="UP000800035"/>
    </source>
</evidence>
<feature type="region of interest" description="Disordered" evidence="1">
    <location>
        <begin position="358"/>
        <end position="377"/>
    </location>
</feature>
<feature type="compositionally biased region" description="Polar residues" evidence="1">
    <location>
        <begin position="319"/>
        <end position="345"/>
    </location>
</feature>
<dbReference type="OrthoDB" id="3795043at2759"/>